<organism evidence="1 2">
    <name type="scientific">Lindgomyces ingoldianus</name>
    <dbReference type="NCBI Taxonomy" id="673940"/>
    <lineage>
        <taxon>Eukaryota</taxon>
        <taxon>Fungi</taxon>
        <taxon>Dikarya</taxon>
        <taxon>Ascomycota</taxon>
        <taxon>Pezizomycotina</taxon>
        <taxon>Dothideomycetes</taxon>
        <taxon>Pleosporomycetidae</taxon>
        <taxon>Pleosporales</taxon>
        <taxon>Lindgomycetaceae</taxon>
        <taxon>Lindgomyces</taxon>
    </lineage>
</organism>
<dbReference type="Proteomes" id="UP000799755">
    <property type="component" value="Unassembled WGS sequence"/>
</dbReference>
<accession>A0ACB6QJ78</accession>
<reference evidence="1" key="1">
    <citation type="journal article" date="2020" name="Stud. Mycol.">
        <title>101 Dothideomycetes genomes: a test case for predicting lifestyles and emergence of pathogens.</title>
        <authorList>
            <person name="Haridas S."/>
            <person name="Albert R."/>
            <person name="Binder M."/>
            <person name="Bloem J."/>
            <person name="Labutti K."/>
            <person name="Salamov A."/>
            <person name="Andreopoulos B."/>
            <person name="Baker S."/>
            <person name="Barry K."/>
            <person name="Bills G."/>
            <person name="Bluhm B."/>
            <person name="Cannon C."/>
            <person name="Castanera R."/>
            <person name="Culley D."/>
            <person name="Daum C."/>
            <person name="Ezra D."/>
            <person name="Gonzalez J."/>
            <person name="Henrissat B."/>
            <person name="Kuo A."/>
            <person name="Liang C."/>
            <person name="Lipzen A."/>
            <person name="Lutzoni F."/>
            <person name="Magnuson J."/>
            <person name="Mondo S."/>
            <person name="Nolan M."/>
            <person name="Ohm R."/>
            <person name="Pangilinan J."/>
            <person name="Park H.-J."/>
            <person name="Ramirez L."/>
            <person name="Alfaro M."/>
            <person name="Sun H."/>
            <person name="Tritt A."/>
            <person name="Yoshinaga Y."/>
            <person name="Zwiers L.-H."/>
            <person name="Turgeon B."/>
            <person name="Goodwin S."/>
            <person name="Spatafora J."/>
            <person name="Crous P."/>
            <person name="Grigoriev I."/>
        </authorList>
    </citation>
    <scope>NUCLEOTIDE SEQUENCE</scope>
    <source>
        <strain evidence="1">ATCC 200398</strain>
    </source>
</reference>
<evidence type="ECO:0000313" key="2">
    <source>
        <dbReference type="Proteomes" id="UP000799755"/>
    </source>
</evidence>
<dbReference type="EMBL" id="MU003522">
    <property type="protein sequence ID" value="KAF2466922.1"/>
    <property type="molecule type" value="Genomic_DNA"/>
</dbReference>
<proteinExistence type="predicted"/>
<keyword evidence="2" id="KW-1185">Reference proteome</keyword>
<gene>
    <name evidence="1" type="ORF">BDR25DRAFT_305778</name>
</gene>
<protein>
    <submittedName>
        <fullName evidence="1">Uncharacterized protein</fullName>
    </submittedName>
</protein>
<sequence length="104" mass="10661">MKAFTPSLILALAALVAADSHLDSWSGSNCNSGDHLTWTAPPSHGPNTCKSVGNVKSIKVNDLGSGCTATVYTDSNCSNNAKAARVGQCVQFSGKIGSFSVDCP</sequence>
<name>A0ACB6QJ78_9PLEO</name>
<comment type="caution">
    <text evidence="1">The sequence shown here is derived from an EMBL/GenBank/DDBJ whole genome shotgun (WGS) entry which is preliminary data.</text>
</comment>
<evidence type="ECO:0000313" key="1">
    <source>
        <dbReference type="EMBL" id="KAF2466922.1"/>
    </source>
</evidence>